<dbReference type="EMBL" id="SPSG01002968">
    <property type="protein sequence ID" value="TFU69818.1"/>
    <property type="molecule type" value="Genomic_DNA"/>
</dbReference>
<gene>
    <name evidence="1" type="ORF">E0L31_22165</name>
</gene>
<name>A0A9X8VEI1_SERMA</name>
<organism evidence="1">
    <name type="scientific">Serratia marcescens</name>
    <dbReference type="NCBI Taxonomy" id="615"/>
    <lineage>
        <taxon>Bacteria</taxon>
        <taxon>Pseudomonadati</taxon>
        <taxon>Pseudomonadota</taxon>
        <taxon>Gammaproteobacteria</taxon>
        <taxon>Enterobacterales</taxon>
        <taxon>Yersiniaceae</taxon>
        <taxon>Serratia</taxon>
    </lineage>
</organism>
<proteinExistence type="predicted"/>
<evidence type="ECO:0000313" key="1">
    <source>
        <dbReference type="EMBL" id="TFU69818.1"/>
    </source>
</evidence>
<sequence length="113" mass="12156">MDNKLSELSKPVVLAELEAKDKRIAELEAKTAMTMGVGSGNGNLFVHGDYDSIKAAQAIVLENESLRAKLATPVRLPSEHELRQVACSECAGNCLELVEGTVRAAGFTVEDRQ</sequence>
<protein>
    <recommendedName>
        <fullName evidence="2">Ead/Ea22-like family protein</fullName>
    </recommendedName>
</protein>
<accession>A0A9X8VEI1</accession>
<reference evidence="1" key="1">
    <citation type="submission" date="2019-03" db="EMBL/GenBank/DDBJ databases">
        <title>Serratia marcescens strain N2 draft genome.</title>
        <authorList>
            <person name="Yassin A."/>
            <person name="El-Kenawy N."/>
            <person name="Youssef N.H."/>
        </authorList>
    </citation>
    <scope>NUCLEOTIDE SEQUENCE [LARGE SCALE GENOMIC DNA]</scope>
    <source>
        <strain evidence="1">N2</strain>
    </source>
</reference>
<dbReference type="AlphaFoldDB" id="A0A9X8VEI1"/>
<comment type="caution">
    <text evidence="1">The sequence shown here is derived from an EMBL/GenBank/DDBJ whole genome shotgun (WGS) entry which is preliminary data.</text>
</comment>
<evidence type="ECO:0008006" key="2">
    <source>
        <dbReference type="Google" id="ProtNLM"/>
    </source>
</evidence>